<gene>
    <name evidence="1" type="primary">BnaC04g02390D</name>
    <name evidence="1" type="ORF">GSBRNA2T00003610001</name>
</gene>
<dbReference type="EMBL" id="LK033003">
    <property type="protein sequence ID" value="CDY51512.1"/>
    <property type="molecule type" value="Genomic_DNA"/>
</dbReference>
<name>A0A078INM0_BRANA</name>
<proteinExistence type="predicted"/>
<reference evidence="1 2" key="1">
    <citation type="journal article" date="2014" name="Science">
        <title>Plant genetics. Early allopolyploid evolution in the post-Neolithic Brassica napus oilseed genome.</title>
        <authorList>
            <person name="Chalhoub B."/>
            <person name="Denoeud F."/>
            <person name="Liu S."/>
            <person name="Parkin I.A."/>
            <person name="Tang H."/>
            <person name="Wang X."/>
            <person name="Chiquet J."/>
            <person name="Belcram H."/>
            <person name="Tong C."/>
            <person name="Samans B."/>
            <person name="Correa M."/>
            <person name="Da Silva C."/>
            <person name="Just J."/>
            <person name="Falentin C."/>
            <person name="Koh C.S."/>
            <person name="Le Clainche I."/>
            <person name="Bernard M."/>
            <person name="Bento P."/>
            <person name="Noel B."/>
            <person name="Labadie K."/>
            <person name="Alberti A."/>
            <person name="Charles M."/>
            <person name="Arnaud D."/>
            <person name="Guo H."/>
            <person name="Daviaud C."/>
            <person name="Alamery S."/>
            <person name="Jabbari K."/>
            <person name="Zhao M."/>
            <person name="Edger P.P."/>
            <person name="Chelaifa H."/>
            <person name="Tack D."/>
            <person name="Lassalle G."/>
            <person name="Mestiri I."/>
            <person name="Schnel N."/>
            <person name="Le Paslier M.C."/>
            <person name="Fan G."/>
            <person name="Renault V."/>
            <person name="Bayer P.E."/>
            <person name="Golicz A.A."/>
            <person name="Manoli S."/>
            <person name="Lee T.H."/>
            <person name="Thi V.H."/>
            <person name="Chalabi S."/>
            <person name="Hu Q."/>
            <person name="Fan C."/>
            <person name="Tollenaere R."/>
            <person name="Lu Y."/>
            <person name="Battail C."/>
            <person name="Shen J."/>
            <person name="Sidebottom C.H."/>
            <person name="Wang X."/>
            <person name="Canaguier A."/>
            <person name="Chauveau A."/>
            <person name="Berard A."/>
            <person name="Deniot G."/>
            <person name="Guan M."/>
            <person name="Liu Z."/>
            <person name="Sun F."/>
            <person name="Lim Y.P."/>
            <person name="Lyons E."/>
            <person name="Town C.D."/>
            <person name="Bancroft I."/>
            <person name="Wang X."/>
            <person name="Meng J."/>
            <person name="Ma J."/>
            <person name="Pires J.C."/>
            <person name="King G.J."/>
            <person name="Brunel D."/>
            <person name="Delourme R."/>
            <person name="Renard M."/>
            <person name="Aury J.M."/>
            <person name="Adams K.L."/>
            <person name="Batley J."/>
            <person name="Snowdon R.J."/>
            <person name="Tost J."/>
            <person name="Edwards D."/>
            <person name="Zhou Y."/>
            <person name="Hua W."/>
            <person name="Sharpe A.G."/>
            <person name="Paterson A.H."/>
            <person name="Guan C."/>
            <person name="Wincker P."/>
        </authorList>
    </citation>
    <scope>NUCLEOTIDE SEQUENCE [LARGE SCALE GENOMIC DNA]</scope>
    <source>
        <strain evidence="2">cv. Darmor-bzh</strain>
    </source>
</reference>
<dbReference type="Proteomes" id="UP000028999">
    <property type="component" value="Unassembled WGS sequence"/>
</dbReference>
<sequence>MEEQEIVNEQHTG</sequence>
<evidence type="ECO:0000313" key="1">
    <source>
        <dbReference type="EMBL" id="CDY51512.1"/>
    </source>
</evidence>
<keyword evidence="2" id="KW-1185">Reference proteome</keyword>
<protein>
    <submittedName>
        <fullName evidence="1">BnaC04g02390D protein</fullName>
    </submittedName>
</protein>
<accession>A0A078INM0</accession>
<dbReference type="PaxDb" id="3708-A0A078INM0"/>
<organism evidence="1 2">
    <name type="scientific">Brassica napus</name>
    <name type="common">Rape</name>
    <dbReference type="NCBI Taxonomy" id="3708"/>
    <lineage>
        <taxon>Eukaryota</taxon>
        <taxon>Viridiplantae</taxon>
        <taxon>Streptophyta</taxon>
        <taxon>Embryophyta</taxon>
        <taxon>Tracheophyta</taxon>
        <taxon>Spermatophyta</taxon>
        <taxon>Magnoliopsida</taxon>
        <taxon>eudicotyledons</taxon>
        <taxon>Gunneridae</taxon>
        <taxon>Pentapetalae</taxon>
        <taxon>rosids</taxon>
        <taxon>malvids</taxon>
        <taxon>Brassicales</taxon>
        <taxon>Brassicaceae</taxon>
        <taxon>Brassiceae</taxon>
        <taxon>Brassica</taxon>
    </lineage>
</organism>
<evidence type="ECO:0000313" key="2">
    <source>
        <dbReference type="Proteomes" id="UP000028999"/>
    </source>
</evidence>